<evidence type="ECO:0000313" key="2">
    <source>
        <dbReference type="Proteomes" id="UP001177021"/>
    </source>
</evidence>
<dbReference type="Proteomes" id="UP001177021">
    <property type="component" value="Unassembled WGS sequence"/>
</dbReference>
<gene>
    <name evidence="1" type="ORF">MILVUS5_LOCUS21626</name>
</gene>
<evidence type="ECO:0000313" key="1">
    <source>
        <dbReference type="EMBL" id="CAJ2654499.1"/>
    </source>
</evidence>
<proteinExistence type="predicted"/>
<name>A0ACB0KB06_TRIPR</name>
<organism evidence="1 2">
    <name type="scientific">Trifolium pratense</name>
    <name type="common">Red clover</name>
    <dbReference type="NCBI Taxonomy" id="57577"/>
    <lineage>
        <taxon>Eukaryota</taxon>
        <taxon>Viridiplantae</taxon>
        <taxon>Streptophyta</taxon>
        <taxon>Embryophyta</taxon>
        <taxon>Tracheophyta</taxon>
        <taxon>Spermatophyta</taxon>
        <taxon>Magnoliopsida</taxon>
        <taxon>eudicotyledons</taxon>
        <taxon>Gunneridae</taxon>
        <taxon>Pentapetalae</taxon>
        <taxon>rosids</taxon>
        <taxon>fabids</taxon>
        <taxon>Fabales</taxon>
        <taxon>Fabaceae</taxon>
        <taxon>Papilionoideae</taxon>
        <taxon>50 kb inversion clade</taxon>
        <taxon>NPAAA clade</taxon>
        <taxon>Hologalegina</taxon>
        <taxon>IRL clade</taxon>
        <taxon>Trifolieae</taxon>
        <taxon>Trifolium</taxon>
    </lineage>
</organism>
<reference evidence="1" key="1">
    <citation type="submission" date="2023-10" db="EMBL/GenBank/DDBJ databases">
        <authorList>
            <person name="Rodriguez Cubillos JULIANA M."/>
            <person name="De Vega J."/>
        </authorList>
    </citation>
    <scope>NUCLEOTIDE SEQUENCE</scope>
</reference>
<dbReference type="EMBL" id="CASHSV030000206">
    <property type="protein sequence ID" value="CAJ2654499.1"/>
    <property type="molecule type" value="Genomic_DNA"/>
</dbReference>
<sequence>MGFSKTFRSLLLLFILCSLYTISRIIQYQRFLSTTNFSPNQRGERLIRSLNLFPKDPVTIVHDDHSVDFVPGKIVEKKFSFFGDSDGLSVENLGHYAGYYSLPRSKAARLFYFFFKSRNSTNDDPVVIWLAGGPGCGSEIAVFYENGPFLIANNMSLVWNDYGWDKASNIIFIDQPIGTGFSYANDVNDIPHDQGVVSNDLYHFLQEFFKHHPEFIKNDFYITGESYAGHFAPALASRIHQGNKDNKGITINLIGFAVGNGLINPRIQYPTYMQYTFDMKLITKEEDQEHLNKLILQCEDGIKICENEGKESCLLAFKQCDIMNNILAIAGNINYFDIRKTCDGPLCYDFSKMHTFLNQKKVRDALGVGDLEFFICSDKVYDAMKEDWMRNLEADIPALLEDGIKVLVYAGISNWVHAMEWSGQNQFVASKSVQFLVDGRKAGLLKSYGPLSFLKVNGAGHMVPMDQPKAALQMLVNWMQGTLNETTFNVSLS</sequence>
<comment type="caution">
    <text evidence="1">The sequence shown here is derived from an EMBL/GenBank/DDBJ whole genome shotgun (WGS) entry which is preliminary data.</text>
</comment>
<keyword evidence="2" id="KW-1185">Reference proteome</keyword>
<accession>A0ACB0KB06</accession>
<protein>
    <submittedName>
        <fullName evidence="1">Uncharacterized protein</fullName>
    </submittedName>
</protein>